<organism evidence="3">
    <name type="scientific">freshwater metagenome</name>
    <dbReference type="NCBI Taxonomy" id="449393"/>
    <lineage>
        <taxon>unclassified sequences</taxon>
        <taxon>metagenomes</taxon>
        <taxon>ecological metagenomes</taxon>
    </lineage>
</organism>
<gene>
    <name evidence="3" type="ORF">UFOPK1826_01245</name>
</gene>
<dbReference type="EMBL" id="CAEZUN010000180">
    <property type="protein sequence ID" value="CAB4610742.1"/>
    <property type="molecule type" value="Genomic_DNA"/>
</dbReference>
<evidence type="ECO:0000256" key="1">
    <source>
        <dbReference type="SAM" id="MobiDB-lite"/>
    </source>
</evidence>
<dbReference type="AlphaFoldDB" id="A0A6J6HAJ9"/>
<keyword evidence="2" id="KW-0812">Transmembrane</keyword>
<protein>
    <submittedName>
        <fullName evidence="3">Unannotated protein</fullName>
    </submittedName>
</protein>
<reference evidence="3" key="1">
    <citation type="submission" date="2020-05" db="EMBL/GenBank/DDBJ databases">
        <authorList>
            <person name="Chiriac C."/>
            <person name="Salcher M."/>
            <person name="Ghai R."/>
            <person name="Kavagutti S V."/>
        </authorList>
    </citation>
    <scope>NUCLEOTIDE SEQUENCE</scope>
</reference>
<keyword evidence="2" id="KW-0472">Membrane</keyword>
<sequence>MDGLVRIQTEVTTITTTGSAPFIIPAMLLATVLSAIGNNKNGSAIQIRPRTHIFGQCSRATLFREPGTRNNATIPKNDLPKGTKLVGA</sequence>
<feature type="transmembrane region" description="Helical" evidence="2">
    <location>
        <begin position="20"/>
        <end position="38"/>
    </location>
</feature>
<proteinExistence type="predicted"/>
<accession>A0A6J6HAJ9</accession>
<evidence type="ECO:0000256" key="2">
    <source>
        <dbReference type="SAM" id="Phobius"/>
    </source>
</evidence>
<name>A0A6J6HAJ9_9ZZZZ</name>
<feature type="region of interest" description="Disordered" evidence="1">
    <location>
        <begin position="66"/>
        <end position="88"/>
    </location>
</feature>
<evidence type="ECO:0000313" key="3">
    <source>
        <dbReference type="EMBL" id="CAB4610742.1"/>
    </source>
</evidence>
<keyword evidence="2" id="KW-1133">Transmembrane helix</keyword>